<evidence type="ECO:0000256" key="2">
    <source>
        <dbReference type="SAM" id="MobiDB-lite"/>
    </source>
</evidence>
<gene>
    <name evidence="3" type="ORF">ACFFVF_18410</name>
</gene>
<dbReference type="Proteomes" id="UP001589607">
    <property type="component" value="Unassembled WGS sequence"/>
</dbReference>
<dbReference type="RefSeq" id="WP_236456361.1">
    <property type="nucleotide sequence ID" value="NZ_CBCSGE010000014.1"/>
</dbReference>
<feature type="coiled-coil region" evidence="1">
    <location>
        <begin position="574"/>
        <end position="629"/>
    </location>
</feature>
<feature type="region of interest" description="Disordered" evidence="2">
    <location>
        <begin position="1"/>
        <end position="34"/>
    </location>
</feature>
<reference evidence="3 4" key="1">
    <citation type="submission" date="2024-09" db="EMBL/GenBank/DDBJ databases">
        <authorList>
            <person name="Sun Q."/>
            <person name="Mori K."/>
        </authorList>
    </citation>
    <scope>NUCLEOTIDE SEQUENCE [LARGE SCALE GENOMIC DNA]</scope>
    <source>
        <strain evidence="3 4">CECT 7955</strain>
    </source>
</reference>
<evidence type="ECO:0000256" key="1">
    <source>
        <dbReference type="SAM" id="Coils"/>
    </source>
</evidence>
<name>A0ABV5GSW8_9FLAO</name>
<dbReference type="Pfam" id="PF03993">
    <property type="entry name" value="DUF349"/>
    <property type="match status" value="5"/>
</dbReference>
<accession>A0ABV5GSW8</accession>
<keyword evidence="1" id="KW-0175">Coiled coil</keyword>
<evidence type="ECO:0000313" key="3">
    <source>
        <dbReference type="EMBL" id="MFB9098483.1"/>
    </source>
</evidence>
<organism evidence="3 4">
    <name type="scientific">Flavobacterium jumunjinense</name>
    <dbReference type="NCBI Taxonomy" id="998845"/>
    <lineage>
        <taxon>Bacteria</taxon>
        <taxon>Pseudomonadati</taxon>
        <taxon>Bacteroidota</taxon>
        <taxon>Flavobacteriia</taxon>
        <taxon>Flavobacteriales</taxon>
        <taxon>Flavobacteriaceae</taxon>
        <taxon>Flavobacterium</taxon>
    </lineage>
</organism>
<keyword evidence="4" id="KW-1185">Reference proteome</keyword>
<feature type="compositionally biased region" description="Polar residues" evidence="2">
    <location>
        <begin position="14"/>
        <end position="31"/>
    </location>
</feature>
<comment type="caution">
    <text evidence="3">The sequence shown here is derived from an EMBL/GenBank/DDBJ whole genome shotgun (WGS) entry which is preliminary data.</text>
</comment>
<proteinExistence type="predicted"/>
<dbReference type="InterPro" id="IPR007139">
    <property type="entry name" value="DUF349"/>
</dbReference>
<evidence type="ECO:0000313" key="4">
    <source>
        <dbReference type="Proteomes" id="UP001589607"/>
    </source>
</evidence>
<sequence>MLEEKNDNLPQADGQENQESQENVITINQSALDEIDNSNAEENEDDSIQDKHIIPMLDYDSLSMEELTSELDKLVHNHKVMAIKDHVEEIRKSFMNQYHELLDEKRDEFNSSNTDENATFEYHFPLKNKFDAAYDDYKTNRNNHYNQLQKNLKSNLGSRNEIIEELKLLVDGTEENLSISDMFKRLNDIRDKWKAAGAIPRDKYNIVWNNFHFHIERFYDLMHLDKEARDQDLKNNLELKQAIIEKAKTLLDETDIMKAFRELQLLHRVWKEEIGPVDREYREAIWNEFSEITKQIHDRREVYFGQAKEREVENLTKKKEIIAQIVTLGEEKIHSHNGWQSQIKKMEALRESFFKAGKVPVEVTEQTWTAFKTVVRAFNANKNAFYKDIKHEQQENLNKKLALVEKAQSLKENEDFNATTPVMKKIQDDWKKIGHVPRKYSDKIWKDFKDACNHYFDRMHEVRNTENEEEVQAFEKKKDYLDNLKSFELVGDHKTDLDAIKVHIESWKSLGKVPFNRRHIEGKFNKILDALFEKLSLSKKDTEMMKFDAKLDQWVANEDERSIEKEQFFLRKKIDEVQNEIFQLENNIQFISSSSKGENPFIKEVQKSIERHKEELKLWKEKLSKLRAI</sequence>
<dbReference type="EMBL" id="JBHMEY010000089">
    <property type="protein sequence ID" value="MFB9098483.1"/>
    <property type="molecule type" value="Genomic_DNA"/>
</dbReference>
<protein>
    <submittedName>
        <fullName evidence="3">DUF349 domain-containing protein</fullName>
    </submittedName>
</protein>